<keyword evidence="1" id="KW-0805">Transcription regulation</keyword>
<evidence type="ECO:0000313" key="6">
    <source>
        <dbReference type="Proteomes" id="UP001549164"/>
    </source>
</evidence>
<organism evidence="5 6">
    <name type="scientific">Martelella mangrovi</name>
    <dbReference type="NCBI Taxonomy" id="1397477"/>
    <lineage>
        <taxon>Bacteria</taxon>
        <taxon>Pseudomonadati</taxon>
        <taxon>Pseudomonadota</taxon>
        <taxon>Alphaproteobacteria</taxon>
        <taxon>Hyphomicrobiales</taxon>
        <taxon>Aurantimonadaceae</taxon>
        <taxon>Martelella</taxon>
    </lineage>
</organism>
<evidence type="ECO:0000256" key="2">
    <source>
        <dbReference type="ARBA" id="ARBA00023125"/>
    </source>
</evidence>
<name>A0ABV2ICZ7_9HYPH</name>
<dbReference type="Pfam" id="PF00392">
    <property type="entry name" value="GntR"/>
    <property type="match status" value="1"/>
</dbReference>
<feature type="domain" description="HTH gntR-type" evidence="4">
    <location>
        <begin position="5"/>
        <end position="72"/>
    </location>
</feature>
<dbReference type="Proteomes" id="UP001549164">
    <property type="component" value="Unassembled WGS sequence"/>
</dbReference>
<evidence type="ECO:0000256" key="3">
    <source>
        <dbReference type="ARBA" id="ARBA00023163"/>
    </source>
</evidence>
<protein>
    <submittedName>
        <fullName evidence="5">DNA-binding GntR family transcriptional regulator</fullName>
    </submittedName>
</protein>
<dbReference type="InterPro" id="IPR011711">
    <property type="entry name" value="GntR_C"/>
</dbReference>
<dbReference type="InterPro" id="IPR036388">
    <property type="entry name" value="WH-like_DNA-bd_sf"/>
</dbReference>
<sequence>MTAKSKTASRICAEIEQRIAMGRYQDGEKLNEVALATELNVSRTPLREAFQILNASFLVELIPNRGAFVRRPSMVRLVEMFEVMAELEAWCVKLATRRITPAQRLFLREAAQGCEEALKQERPDLYYKANNRLHGMFYEASGNSVLAEEAGRMHQRLRPFRRHQLDVKGRLAKSMREHAEILEAMDNGDAELAAERMRRHINTLGATYDEYISTLEAMSQAGTGD</sequence>
<dbReference type="RefSeq" id="WP_354434671.1">
    <property type="nucleotide sequence ID" value="NZ_JBEPLY010000009.1"/>
</dbReference>
<dbReference type="InterPro" id="IPR036390">
    <property type="entry name" value="WH_DNA-bd_sf"/>
</dbReference>
<dbReference type="Gene3D" id="1.20.120.530">
    <property type="entry name" value="GntR ligand-binding domain-like"/>
    <property type="match status" value="1"/>
</dbReference>
<dbReference type="Gene3D" id="1.10.10.10">
    <property type="entry name" value="Winged helix-like DNA-binding domain superfamily/Winged helix DNA-binding domain"/>
    <property type="match status" value="1"/>
</dbReference>
<dbReference type="SMART" id="SM00345">
    <property type="entry name" value="HTH_GNTR"/>
    <property type="match status" value="1"/>
</dbReference>
<dbReference type="InterPro" id="IPR008920">
    <property type="entry name" value="TF_FadR/GntR_C"/>
</dbReference>
<dbReference type="Pfam" id="PF07729">
    <property type="entry name" value="FCD"/>
    <property type="match status" value="1"/>
</dbReference>
<proteinExistence type="predicted"/>
<gene>
    <name evidence="5" type="ORF">ABID12_002743</name>
</gene>
<dbReference type="InterPro" id="IPR000524">
    <property type="entry name" value="Tscrpt_reg_HTH_GntR"/>
</dbReference>
<dbReference type="SUPFAM" id="SSF48008">
    <property type="entry name" value="GntR ligand-binding domain-like"/>
    <property type="match status" value="1"/>
</dbReference>
<evidence type="ECO:0000256" key="1">
    <source>
        <dbReference type="ARBA" id="ARBA00023015"/>
    </source>
</evidence>
<evidence type="ECO:0000313" key="5">
    <source>
        <dbReference type="EMBL" id="MET3600792.1"/>
    </source>
</evidence>
<dbReference type="SMART" id="SM00895">
    <property type="entry name" value="FCD"/>
    <property type="match status" value="1"/>
</dbReference>
<dbReference type="GO" id="GO:0003677">
    <property type="term" value="F:DNA binding"/>
    <property type="evidence" value="ECO:0007669"/>
    <property type="project" value="UniProtKB-KW"/>
</dbReference>
<keyword evidence="3" id="KW-0804">Transcription</keyword>
<comment type="caution">
    <text evidence="5">The sequence shown here is derived from an EMBL/GenBank/DDBJ whole genome shotgun (WGS) entry which is preliminary data.</text>
</comment>
<keyword evidence="2 5" id="KW-0238">DNA-binding</keyword>
<dbReference type="SUPFAM" id="SSF46785">
    <property type="entry name" value="Winged helix' DNA-binding domain"/>
    <property type="match status" value="1"/>
</dbReference>
<dbReference type="PANTHER" id="PTHR43537">
    <property type="entry name" value="TRANSCRIPTIONAL REGULATOR, GNTR FAMILY"/>
    <property type="match status" value="1"/>
</dbReference>
<dbReference type="PROSITE" id="PS50949">
    <property type="entry name" value="HTH_GNTR"/>
    <property type="match status" value="1"/>
</dbReference>
<keyword evidence="6" id="KW-1185">Reference proteome</keyword>
<dbReference type="CDD" id="cd07377">
    <property type="entry name" value="WHTH_GntR"/>
    <property type="match status" value="1"/>
</dbReference>
<dbReference type="EMBL" id="JBEPLY010000009">
    <property type="protein sequence ID" value="MET3600792.1"/>
    <property type="molecule type" value="Genomic_DNA"/>
</dbReference>
<accession>A0ABV2ICZ7</accession>
<evidence type="ECO:0000259" key="4">
    <source>
        <dbReference type="PROSITE" id="PS50949"/>
    </source>
</evidence>
<reference evidence="5 6" key="1">
    <citation type="submission" date="2024-06" db="EMBL/GenBank/DDBJ databases">
        <title>Genomic Encyclopedia of Type Strains, Phase IV (KMG-IV): sequencing the most valuable type-strain genomes for metagenomic binning, comparative biology and taxonomic classification.</title>
        <authorList>
            <person name="Goeker M."/>
        </authorList>
    </citation>
    <scope>NUCLEOTIDE SEQUENCE [LARGE SCALE GENOMIC DNA]</scope>
    <source>
        <strain evidence="5 6">DSM 28102</strain>
    </source>
</reference>
<dbReference type="PANTHER" id="PTHR43537:SF49">
    <property type="entry name" value="TRANSCRIPTIONAL REGULATORY PROTEIN"/>
    <property type="match status" value="1"/>
</dbReference>